<evidence type="ECO:0000259" key="6">
    <source>
        <dbReference type="Pfam" id="PF02631"/>
    </source>
</evidence>
<dbReference type="PANTHER" id="PTHR33602:SF1">
    <property type="entry name" value="REGULATORY PROTEIN RECX FAMILY PROTEIN"/>
    <property type="match status" value="1"/>
</dbReference>
<dbReference type="Pfam" id="PF02631">
    <property type="entry name" value="RecX_HTH2"/>
    <property type="match status" value="1"/>
</dbReference>
<reference evidence="7" key="1">
    <citation type="journal article" date="2021" name="PeerJ">
        <title>Extensive microbial diversity within the chicken gut microbiome revealed by metagenomics and culture.</title>
        <authorList>
            <person name="Gilroy R."/>
            <person name="Ravi A."/>
            <person name="Getino M."/>
            <person name="Pursley I."/>
            <person name="Horton D.L."/>
            <person name="Alikhan N.F."/>
            <person name="Baker D."/>
            <person name="Gharbi K."/>
            <person name="Hall N."/>
            <person name="Watson M."/>
            <person name="Adriaenssens E.M."/>
            <person name="Foster-Nyarko E."/>
            <person name="Jarju S."/>
            <person name="Secka A."/>
            <person name="Antonio M."/>
            <person name="Oren A."/>
            <person name="Chaudhuri R.R."/>
            <person name="La Ragione R."/>
            <person name="Hildebrand F."/>
            <person name="Pallen M.J."/>
        </authorList>
    </citation>
    <scope>NUCLEOTIDE SEQUENCE</scope>
    <source>
        <strain evidence="7">ChiBcec15-1070</strain>
    </source>
</reference>
<dbReference type="PANTHER" id="PTHR33602">
    <property type="entry name" value="REGULATORY PROTEIN RECX FAMILY PROTEIN"/>
    <property type="match status" value="1"/>
</dbReference>
<comment type="function">
    <text evidence="5">Modulates RecA activity.</text>
</comment>
<dbReference type="InterPro" id="IPR053924">
    <property type="entry name" value="RecX_HTH_2nd"/>
</dbReference>
<evidence type="ECO:0000313" key="8">
    <source>
        <dbReference type="Proteomes" id="UP000823926"/>
    </source>
</evidence>
<dbReference type="GO" id="GO:0006282">
    <property type="term" value="P:regulation of DNA repair"/>
    <property type="evidence" value="ECO:0007669"/>
    <property type="project" value="UniProtKB-UniRule"/>
</dbReference>
<comment type="subcellular location">
    <subcellularLocation>
        <location evidence="1 5">Cytoplasm</location>
    </subcellularLocation>
</comment>
<dbReference type="EMBL" id="DXHL01000014">
    <property type="protein sequence ID" value="HIW10377.1"/>
    <property type="molecule type" value="Genomic_DNA"/>
</dbReference>
<evidence type="ECO:0000256" key="2">
    <source>
        <dbReference type="ARBA" id="ARBA00009695"/>
    </source>
</evidence>
<comment type="similarity">
    <text evidence="2 5">Belongs to the RecX family.</text>
</comment>
<dbReference type="AlphaFoldDB" id="A0A9D1QDV3"/>
<dbReference type="HAMAP" id="MF_01114">
    <property type="entry name" value="RecX"/>
    <property type="match status" value="1"/>
</dbReference>
<dbReference type="InterPro" id="IPR036388">
    <property type="entry name" value="WH-like_DNA-bd_sf"/>
</dbReference>
<feature type="domain" description="RecX second three-helical" evidence="6">
    <location>
        <begin position="81"/>
        <end position="122"/>
    </location>
</feature>
<gene>
    <name evidence="5" type="primary">recX</name>
    <name evidence="7" type="ORF">H9888_02645</name>
</gene>
<protein>
    <recommendedName>
        <fullName evidence="3 5">Regulatory protein RecX</fullName>
    </recommendedName>
</protein>
<proteinExistence type="inferred from homology"/>
<dbReference type="GO" id="GO:0005737">
    <property type="term" value="C:cytoplasm"/>
    <property type="evidence" value="ECO:0007669"/>
    <property type="project" value="UniProtKB-SubCell"/>
</dbReference>
<evidence type="ECO:0000256" key="1">
    <source>
        <dbReference type="ARBA" id="ARBA00004496"/>
    </source>
</evidence>
<evidence type="ECO:0000256" key="3">
    <source>
        <dbReference type="ARBA" id="ARBA00018111"/>
    </source>
</evidence>
<name>A0A9D1QDV3_9BACT</name>
<dbReference type="Gene3D" id="1.10.10.10">
    <property type="entry name" value="Winged helix-like DNA-binding domain superfamily/Winged helix DNA-binding domain"/>
    <property type="match status" value="1"/>
</dbReference>
<dbReference type="Proteomes" id="UP000823926">
    <property type="component" value="Unassembled WGS sequence"/>
</dbReference>
<evidence type="ECO:0000256" key="5">
    <source>
        <dbReference type="HAMAP-Rule" id="MF_01114"/>
    </source>
</evidence>
<organism evidence="7 8">
    <name type="scientific">Candidatus Rikenella faecigallinarum</name>
    <dbReference type="NCBI Taxonomy" id="2838745"/>
    <lineage>
        <taxon>Bacteria</taxon>
        <taxon>Pseudomonadati</taxon>
        <taxon>Bacteroidota</taxon>
        <taxon>Bacteroidia</taxon>
        <taxon>Bacteroidales</taxon>
        <taxon>Rikenellaceae</taxon>
        <taxon>Rikenella</taxon>
    </lineage>
</organism>
<keyword evidence="4 5" id="KW-0963">Cytoplasm</keyword>
<accession>A0A9D1QDV3</accession>
<reference evidence="7" key="2">
    <citation type="submission" date="2021-04" db="EMBL/GenBank/DDBJ databases">
        <authorList>
            <person name="Gilroy R."/>
        </authorList>
    </citation>
    <scope>NUCLEOTIDE SEQUENCE</scope>
    <source>
        <strain evidence="7">ChiBcec15-1070</strain>
    </source>
</reference>
<evidence type="ECO:0000256" key="4">
    <source>
        <dbReference type="ARBA" id="ARBA00022490"/>
    </source>
</evidence>
<evidence type="ECO:0000313" key="7">
    <source>
        <dbReference type="EMBL" id="HIW10377.1"/>
    </source>
</evidence>
<comment type="caution">
    <text evidence="7">The sequence shown here is derived from an EMBL/GenBank/DDBJ whole genome shotgun (WGS) entry which is preliminary data.</text>
</comment>
<dbReference type="InterPro" id="IPR003783">
    <property type="entry name" value="Regulatory_RecX"/>
</dbReference>
<sequence length="194" mass="23141">MVYYGDEEFGYKRVRERKRPENIDYSQPAKSVERALETLMATCARSERCISDIRRSLYRWRMRTEDYEPIIRRLVEERFVDEERYARLYVRDKANCSGWGKRKIELGLKAKGIPADIIAAALQEMEPDRQAEQLETLLYRRKLREEGKAKSAYELRTRLFRWAAGRGYDFSEIDDVLGRILSDTYEPDETLTRY</sequence>